<dbReference type="NCBIfam" id="TIGR03173">
    <property type="entry name" value="pbuX"/>
    <property type="match status" value="1"/>
</dbReference>
<geneLocation type="plasmid" evidence="9 10">
    <name>pYZ5</name>
</geneLocation>
<comment type="similarity">
    <text evidence="2">Belongs to the nucleobase:cation symporter-2 (NCS2) (TC 2.A.40) family.</text>
</comment>
<proteinExistence type="inferred from homology"/>
<feature type="transmembrane region" description="Helical" evidence="8">
    <location>
        <begin position="424"/>
        <end position="447"/>
    </location>
</feature>
<feature type="transmembrane region" description="Helical" evidence="8">
    <location>
        <begin position="216"/>
        <end position="239"/>
    </location>
</feature>
<evidence type="ECO:0000256" key="7">
    <source>
        <dbReference type="ARBA" id="ARBA00023136"/>
    </source>
</evidence>
<evidence type="ECO:0000256" key="6">
    <source>
        <dbReference type="ARBA" id="ARBA00022989"/>
    </source>
</evidence>
<dbReference type="InterPro" id="IPR017588">
    <property type="entry name" value="UacT-like"/>
</dbReference>
<evidence type="ECO:0000256" key="4">
    <source>
        <dbReference type="ARBA" id="ARBA00022475"/>
    </source>
</evidence>
<evidence type="ECO:0000256" key="1">
    <source>
        <dbReference type="ARBA" id="ARBA00004651"/>
    </source>
</evidence>
<dbReference type="GO" id="GO:0005886">
    <property type="term" value="C:plasma membrane"/>
    <property type="evidence" value="ECO:0007669"/>
    <property type="project" value="UniProtKB-SubCell"/>
</dbReference>
<reference evidence="9 10" key="1">
    <citation type="submission" date="2018-04" db="EMBL/GenBank/DDBJ databases">
        <title>Complete genome sequence of the nitrogen-fixing bacterium Azospirillum humicireducens type strain SgZ-5.</title>
        <authorList>
            <person name="Yu Z."/>
        </authorList>
    </citation>
    <scope>NUCLEOTIDE SEQUENCE [LARGE SCALE GENOMIC DNA]</scope>
    <source>
        <strain evidence="9 10">SgZ-5</strain>
        <plasmid evidence="9 10">pYZ5</plasmid>
    </source>
</reference>
<sequence>MHRDAAQQDSEACAMTRATDRTAAHPVDEVLPPWRLLALGLQHVLVMYAGAVAVPLIIGGALKLPKDQIAMLINADLFACGVVTLIQAVGVWRFGIRLPIMMGVTFAAVGPMVAMAANPSLGLLGIYGAVIGSGVFAMVAAPLVGRLLPLFPPVVTGSVIAIIGISLMRVGVGWAGGGVGNPRFGDPAFLGVAAFVLVTILALMKHGRGFVRNVAVLLGLVAGMVLAMALGMVNFSGLAEAPWVALVQPFQFGLPVFDPIAILTMSLVMIVVMIESTGMFLAVGDMVGRPVTQEDLVRGLRTDGLGTLIGGVFNTFPYTSFSQNVGLVGVTGVRSRWVCAAGGLILLLLGLLPKLAHVVASVPAFVLGGAGLVMFGMVAATGVRILSQVDYANRRENLIVVAVSVGVGLIPLVSDKFFSQMPAFLSPLLHSGILLGTLTAVALNWYFNGLATGDRARHDVATAAQGAEA</sequence>
<dbReference type="AlphaFoldDB" id="A0A2R4VW50"/>
<comment type="subcellular location">
    <subcellularLocation>
        <location evidence="1">Cell membrane</location>
        <topology evidence="1">Multi-pass membrane protein</topology>
    </subcellularLocation>
</comment>
<evidence type="ECO:0000256" key="3">
    <source>
        <dbReference type="ARBA" id="ARBA00022448"/>
    </source>
</evidence>
<name>A0A2R4VW50_9PROT</name>
<evidence type="ECO:0000313" key="9">
    <source>
        <dbReference type="EMBL" id="AWB08645.1"/>
    </source>
</evidence>
<keyword evidence="10" id="KW-1185">Reference proteome</keyword>
<evidence type="ECO:0000256" key="8">
    <source>
        <dbReference type="SAM" id="Phobius"/>
    </source>
</evidence>
<feature type="transmembrane region" description="Helical" evidence="8">
    <location>
        <begin position="123"/>
        <end position="143"/>
    </location>
</feature>
<dbReference type="NCBIfam" id="NF037981">
    <property type="entry name" value="NCS2_1"/>
    <property type="match status" value="1"/>
</dbReference>
<dbReference type="PANTHER" id="PTHR42810">
    <property type="entry name" value="PURINE PERMEASE C1399.01C-RELATED"/>
    <property type="match status" value="1"/>
</dbReference>
<dbReference type="Pfam" id="PF00860">
    <property type="entry name" value="Xan_ur_permease"/>
    <property type="match status" value="1"/>
</dbReference>
<dbReference type="PROSITE" id="PS01116">
    <property type="entry name" value="XANTH_URACIL_PERMASE"/>
    <property type="match status" value="1"/>
</dbReference>
<keyword evidence="6 8" id="KW-1133">Transmembrane helix</keyword>
<feature type="transmembrane region" description="Helical" evidence="8">
    <location>
        <begin position="188"/>
        <end position="204"/>
    </location>
</feature>
<feature type="transmembrane region" description="Helical" evidence="8">
    <location>
        <begin position="362"/>
        <end position="386"/>
    </location>
</feature>
<feature type="transmembrane region" description="Helical" evidence="8">
    <location>
        <begin position="68"/>
        <end position="86"/>
    </location>
</feature>
<feature type="transmembrane region" description="Helical" evidence="8">
    <location>
        <begin position="398"/>
        <end position="418"/>
    </location>
</feature>
<feature type="transmembrane region" description="Helical" evidence="8">
    <location>
        <begin position="44"/>
        <end position="62"/>
    </location>
</feature>
<dbReference type="PANTHER" id="PTHR42810:SF4">
    <property type="entry name" value="URIC ACID TRANSPORTER UACT"/>
    <property type="match status" value="1"/>
</dbReference>
<dbReference type="KEGG" id="ahu:A6A40_27120"/>
<dbReference type="NCBIfam" id="TIGR00801">
    <property type="entry name" value="ncs2"/>
    <property type="match status" value="1"/>
</dbReference>
<keyword evidence="9" id="KW-0614">Plasmid</keyword>
<protein>
    <submittedName>
        <fullName evidence="9">Purine permease</fullName>
    </submittedName>
</protein>
<feature type="transmembrane region" description="Helical" evidence="8">
    <location>
        <begin position="259"/>
        <end position="283"/>
    </location>
</feature>
<accession>A0A2R4VW50</accession>
<feature type="transmembrane region" description="Helical" evidence="8">
    <location>
        <begin position="150"/>
        <end position="168"/>
    </location>
</feature>
<keyword evidence="7 8" id="KW-0472">Membrane</keyword>
<feature type="transmembrane region" description="Helical" evidence="8">
    <location>
        <begin position="337"/>
        <end position="356"/>
    </location>
</feature>
<dbReference type="InterPro" id="IPR006043">
    <property type="entry name" value="NCS2"/>
</dbReference>
<keyword evidence="4" id="KW-1003">Cell membrane</keyword>
<dbReference type="EMBL" id="CP028906">
    <property type="protein sequence ID" value="AWB08645.1"/>
    <property type="molecule type" value="Genomic_DNA"/>
</dbReference>
<dbReference type="OrthoDB" id="9805749at2"/>
<keyword evidence="5 8" id="KW-0812">Transmembrane</keyword>
<feature type="transmembrane region" description="Helical" evidence="8">
    <location>
        <begin position="98"/>
        <end position="117"/>
    </location>
</feature>
<dbReference type="InterPro" id="IPR006042">
    <property type="entry name" value="Xan_ur_permease"/>
</dbReference>
<organism evidence="9 10">
    <name type="scientific">Azospirillum humicireducens</name>
    <dbReference type="NCBI Taxonomy" id="1226968"/>
    <lineage>
        <taxon>Bacteria</taxon>
        <taxon>Pseudomonadati</taxon>
        <taxon>Pseudomonadota</taxon>
        <taxon>Alphaproteobacteria</taxon>
        <taxon>Rhodospirillales</taxon>
        <taxon>Azospirillaceae</taxon>
        <taxon>Azospirillum</taxon>
    </lineage>
</organism>
<dbReference type="GO" id="GO:0042907">
    <property type="term" value="F:xanthine transmembrane transporter activity"/>
    <property type="evidence" value="ECO:0007669"/>
    <property type="project" value="TreeGrafter"/>
</dbReference>
<dbReference type="Proteomes" id="UP000077405">
    <property type="component" value="Plasmid pYZ5"/>
</dbReference>
<gene>
    <name evidence="9" type="ORF">A6A40_27120</name>
</gene>
<evidence type="ECO:0000256" key="2">
    <source>
        <dbReference type="ARBA" id="ARBA00008821"/>
    </source>
</evidence>
<evidence type="ECO:0000313" key="10">
    <source>
        <dbReference type="Proteomes" id="UP000077405"/>
    </source>
</evidence>
<evidence type="ECO:0000256" key="5">
    <source>
        <dbReference type="ARBA" id="ARBA00022692"/>
    </source>
</evidence>
<keyword evidence="3" id="KW-0813">Transport</keyword>